<dbReference type="InterPro" id="IPR014718">
    <property type="entry name" value="GH-type_carb-bd"/>
</dbReference>
<dbReference type="NCBIfam" id="TIGR02636">
    <property type="entry name" value="galM_Leloir"/>
    <property type="match status" value="1"/>
</dbReference>
<accession>A0A375ACH3</accession>
<feature type="binding site" evidence="8">
    <location>
        <begin position="75"/>
        <end position="76"/>
    </location>
    <ligand>
        <name>beta-D-galactose</name>
        <dbReference type="ChEBI" id="CHEBI:27667"/>
    </ligand>
</feature>
<dbReference type="GO" id="GO:0033499">
    <property type="term" value="P:galactose catabolic process via UDP-galactose, Leloir pathway"/>
    <property type="evidence" value="ECO:0007669"/>
    <property type="project" value="TreeGrafter"/>
</dbReference>
<keyword evidence="10" id="KW-1185">Reference proteome</keyword>
<name>A0A375ACH3_9GAMM</name>
<dbReference type="GO" id="GO:0005737">
    <property type="term" value="C:cytoplasm"/>
    <property type="evidence" value="ECO:0007669"/>
    <property type="project" value="TreeGrafter"/>
</dbReference>
<dbReference type="PANTHER" id="PTHR10091">
    <property type="entry name" value="ALDOSE-1-EPIMERASE"/>
    <property type="match status" value="1"/>
</dbReference>
<dbReference type="UniPathway" id="UPA00242"/>
<dbReference type="GO" id="GO:0004034">
    <property type="term" value="F:aldose 1-epimerase activity"/>
    <property type="evidence" value="ECO:0007669"/>
    <property type="project" value="UniProtKB-EC"/>
</dbReference>
<dbReference type="CDD" id="cd09019">
    <property type="entry name" value="galactose_mutarotase_like"/>
    <property type="match status" value="1"/>
</dbReference>
<dbReference type="EMBL" id="LT615367">
    <property type="protein sequence ID" value="SLM63798.1"/>
    <property type="molecule type" value="Genomic_DNA"/>
</dbReference>
<dbReference type="EC" id="5.1.3.3" evidence="5"/>
<dbReference type="SUPFAM" id="SSF74650">
    <property type="entry name" value="Galactose mutarotase-like"/>
    <property type="match status" value="1"/>
</dbReference>
<dbReference type="AlphaFoldDB" id="A0A375ACH3"/>
<feature type="binding site" evidence="7">
    <location>
        <position position="242"/>
    </location>
    <ligand>
        <name>beta-D-galactose</name>
        <dbReference type="ChEBI" id="CHEBI:27667"/>
    </ligand>
</feature>
<evidence type="ECO:0000256" key="5">
    <source>
        <dbReference type="PIRNR" id="PIRNR005096"/>
    </source>
</evidence>
<feature type="active site" description="Proton donor" evidence="6">
    <location>
        <position position="172"/>
    </location>
</feature>
<organism evidence="9 10">
    <name type="scientific">Dickeya aquatica</name>
    <dbReference type="NCBI Taxonomy" id="1401087"/>
    <lineage>
        <taxon>Bacteria</taxon>
        <taxon>Pseudomonadati</taxon>
        <taxon>Pseudomonadota</taxon>
        <taxon>Gammaproteobacteria</taxon>
        <taxon>Enterobacterales</taxon>
        <taxon>Pectobacteriaceae</taxon>
        <taxon>Dickeya</taxon>
    </lineage>
</organism>
<dbReference type="GO" id="GO:0030246">
    <property type="term" value="F:carbohydrate binding"/>
    <property type="evidence" value="ECO:0007669"/>
    <property type="project" value="InterPro"/>
</dbReference>
<keyword evidence="3 5" id="KW-0413">Isomerase</keyword>
<evidence type="ECO:0000256" key="6">
    <source>
        <dbReference type="PIRSR" id="PIRSR005096-1"/>
    </source>
</evidence>
<dbReference type="PANTHER" id="PTHR10091:SF0">
    <property type="entry name" value="GALACTOSE MUTAROTASE"/>
    <property type="match status" value="1"/>
</dbReference>
<evidence type="ECO:0000313" key="10">
    <source>
        <dbReference type="Proteomes" id="UP000294820"/>
    </source>
</evidence>
<evidence type="ECO:0000313" key="9">
    <source>
        <dbReference type="EMBL" id="SLM63798.1"/>
    </source>
</evidence>
<protein>
    <recommendedName>
        <fullName evidence="5">Aldose 1-epimerase</fullName>
        <ecNumber evidence="5">5.1.3.3</ecNumber>
    </recommendedName>
</protein>
<evidence type="ECO:0000256" key="7">
    <source>
        <dbReference type="PIRSR" id="PIRSR005096-2"/>
    </source>
</evidence>
<dbReference type="Pfam" id="PF01263">
    <property type="entry name" value="Aldose_epim"/>
    <property type="match status" value="1"/>
</dbReference>
<evidence type="ECO:0000256" key="8">
    <source>
        <dbReference type="PIRSR" id="PIRSR005096-3"/>
    </source>
</evidence>
<gene>
    <name evidence="9" type="primary">galM</name>
    <name evidence="9" type="ORF">DAQ1742_02952</name>
</gene>
<dbReference type="KEGG" id="daq:DAQ1742_02952"/>
<evidence type="ECO:0000256" key="1">
    <source>
        <dbReference type="ARBA" id="ARBA00005028"/>
    </source>
</evidence>
<dbReference type="GO" id="GO:0006006">
    <property type="term" value="P:glucose metabolic process"/>
    <property type="evidence" value="ECO:0007669"/>
    <property type="project" value="TreeGrafter"/>
</dbReference>
<sequence>MSNDALAPDGQPFQLTLLQNRHGMHVTLMDWGATWLSCQLPLSEGETREVLLGCKPEQYPHQSAYLGASVGRYANRIADATLHQGDTAIALHANQGVHQLHGGPEGFHARRWQVIGQQTHQVIYQLTSPDGDQGFPGMLTAQVRYQLTDQNALEIEYQAVVDKPSPVCLTNHAYFNLDGSASDVRQHRLQLMADYYLPVGSDGIPLDGLRDVTASSFDFRQPKTLQQNFLADADQRAVGGYDHAFLLHRTGGSDASPAACLWSADNRVQMQVYTSAPALQLYTGNFLAGTPSREGGCYANHAGVALESEFLPDSPNHPNWPQPDCWLRPGKRYSALTRYVFSAHPAGHDRQAD</sequence>
<dbReference type="RefSeq" id="WP_035340871.1">
    <property type="nucleotide sequence ID" value="NZ_LT615367.1"/>
</dbReference>
<dbReference type="InterPro" id="IPR011013">
    <property type="entry name" value="Gal_mutarotase_sf_dom"/>
</dbReference>
<comment type="catalytic activity">
    <reaction evidence="5">
        <text>alpha-D-glucose = beta-D-glucose</text>
        <dbReference type="Rhea" id="RHEA:10264"/>
        <dbReference type="ChEBI" id="CHEBI:15903"/>
        <dbReference type="ChEBI" id="CHEBI:17925"/>
        <dbReference type="EC" id="5.1.3.3"/>
    </reaction>
</comment>
<dbReference type="InterPro" id="IPR015443">
    <property type="entry name" value="Aldose_1-epimerase"/>
</dbReference>
<dbReference type="PIRSF" id="PIRSF005096">
    <property type="entry name" value="GALM"/>
    <property type="match status" value="1"/>
</dbReference>
<dbReference type="Proteomes" id="UP000294820">
    <property type="component" value="Chromosome 1"/>
</dbReference>
<keyword evidence="4 5" id="KW-0119">Carbohydrate metabolism</keyword>
<proteinExistence type="inferred from homology"/>
<evidence type="ECO:0000256" key="3">
    <source>
        <dbReference type="ARBA" id="ARBA00023235"/>
    </source>
</evidence>
<dbReference type="InterPro" id="IPR013458">
    <property type="entry name" value="Ald_epimerase_bac"/>
</dbReference>
<dbReference type="NCBIfam" id="NF008277">
    <property type="entry name" value="PRK11055.1"/>
    <property type="match status" value="1"/>
</dbReference>
<dbReference type="InterPro" id="IPR047215">
    <property type="entry name" value="Galactose_mutarotase-like"/>
</dbReference>
<dbReference type="InterPro" id="IPR008183">
    <property type="entry name" value="Aldose_1/G6P_1-epimerase"/>
</dbReference>
<comment type="pathway">
    <text evidence="1 5">Carbohydrate metabolism; hexose metabolism.</text>
</comment>
<feature type="active site" description="Proton acceptor" evidence="6">
    <location>
        <position position="307"/>
    </location>
</feature>
<feature type="binding site" evidence="8">
    <location>
        <begin position="172"/>
        <end position="174"/>
    </location>
    <ligand>
        <name>beta-D-galactose</name>
        <dbReference type="ChEBI" id="CHEBI:27667"/>
    </ligand>
</feature>
<evidence type="ECO:0000256" key="4">
    <source>
        <dbReference type="ARBA" id="ARBA00023277"/>
    </source>
</evidence>
<reference evidence="9 10" key="1">
    <citation type="submission" date="2016-09" db="EMBL/GenBank/DDBJ databases">
        <authorList>
            <person name="Reverchon S."/>
            <person name="Nasser W."/>
            <person name="Leonard S."/>
            <person name="Brochier C."/>
            <person name="Duprey A."/>
        </authorList>
    </citation>
    <scope>NUCLEOTIDE SEQUENCE [LARGE SCALE GENOMIC DNA]</scope>
    <source>
        <strain evidence="9 10">174/2</strain>
    </source>
</reference>
<comment type="similarity">
    <text evidence="2 5">Belongs to the aldose epimerase family.</text>
</comment>
<dbReference type="Gene3D" id="2.70.98.10">
    <property type="match status" value="1"/>
</dbReference>
<evidence type="ECO:0000256" key="2">
    <source>
        <dbReference type="ARBA" id="ARBA00006206"/>
    </source>
</evidence>